<dbReference type="Proteomes" id="UP001321486">
    <property type="component" value="Chromosome"/>
</dbReference>
<evidence type="ECO:0000313" key="3">
    <source>
        <dbReference type="Proteomes" id="UP001321486"/>
    </source>
</evidence>
<reference evidence="3" key="1">
    <citation type="journal article" date="2019" name="Int. J. Syst. Evol. Microbiol.">
        <title>The Global Catalogue of Microorganisms (GCM) 10K type strain sequencing project: providing services to taxonomists for standard genome sequencing and annotation.</title>
        <authorList>
            <consortium name="The Broad Institute Genomics Platform"/>
            <consortium name="The Broad Institute Genome Sequencing Center for Infectious Disease"/>
            <person name="Wu L."/>
            <person name="Ma J."/>
        </authorList>
    </citation>
    <scope>NUCLEOTIDE SEQUENCE [LARGE SCALE GENOMIC DNA]</scope>
    <source>
        <strain evidence="3">NBRC 108728</strain>
    </source>
</reference>
<feature type="region of interest" description="Disordered" evidence="1">
    <location>
        <begin position="1"/>
        <end position="21"/>
    </location>
</feature>
<keyword evidence="3" id="KW-1185">Reference proteome</keyword>
<name>A0ABM8GNI0_9MICO</name>
<gene>
    <name evidence="2" type="ORF">GCM10025867_22370</name>
</gene>
<accession>A0ABM8GNI0</accession>
<evidence type="ECO:0008006" key="4">
    <source>
        <dbReference type="Google" id="ProtNLM"/>
    </source>
</evidence>
<evidence type="ECO:0000313" key="2">
    <source>
        <dbReference type="EMBL" id="BDZ49996.1"/>
    </source>
</evidence>
<organism evidence="2 3">
    <name type="scientific">Frondihabitans sucicola</name>
    <dbReference type="NCBI Taxonomy" id="1268041"/>
    <lineage>
        <taxon>Bacteria</taxon>
        <taxon>Bacillati</taxon>
        <taxon>Actinomycetota</taxon>
        <taxon>Actinomycetes</taxon>
        <taxon>Micrococcales</taxon>
        <taxon>Microbacteriaceae</taxon>
        <taxon>Frondihabitans</taxon>
    </lineage>
</organism>
<dbReference type="EMBL" id="AP027732">
    <property type="protein sequence ID" value="BDZ49996.1"/>
    <property type="molecule type" value="Genomic_DNA"/>
</dbReference>
<sequence length="89" mass="8451">MVGVGSQVTPPPGSDMLVAGGDVSVGDATTLDVGHGIGGNVVAGGTAAPLDRITTSGGSVASDAADPLGAFSGFGSVIAQRSASTRHCR</sequence>
<evidence type="ECO:0000256" key="1">
    <source>
        <dbReference type="SAM" id="MobiDB-lite"/>
    </source>
</evidence>
<protein>
    <recommendedName>
        <fullName evidence="4">DUF320 domain-containing protein</fullName>
    </recommendedName>
</protein>
<proteinExistence type="predicted"/>